<dbReference type="InterPro" id="IPR002110">
    <property type="entry name" value="Ankyrin_rpt"/>
</dbReference>
<dbReference type="PROSITE" id="PS50088">
    <property type="entry name" value="ANK_REPEAT"/>
    <property type="match status" value="1"/>
</dbReference>
<evidence type="ECO:0000313" key="3">
    <source>
        <dbReference type="Proteomes" id="UP001159428"/>
    </source>
</evidence>
<reference evidence="2 3" key="1">
    <citation type="submission" date="2022-05" db="EMBL/GenBank/DDBJ databases">
        <authorList>
            <consortium name="Genoscope - CEA"/>
            <person name="William W."/>
        </authorList>
    </citation>
    <scope>NUCLEOTIDE SEQUENCE [LARGE SCALE GENOMIC DNA]</scope>
</reference>
<dbReference type="AlphaFoldDB" id="A0AAU9Y4E7"/>
<dbReference type="Pfam" id="PF12796">
    <property type="entry name" value="Ank_2"/>
    <property type="match status" value="1"/>
</dbReference>
<sequence length="380" mass="42631">MEAKMNLEERLRELCCIGDEINVKALVQRGVNINAANAMNGWTPLHWAAKRGHLSIVKYLIQEGVDSAALTHKGETAAKLSNDSGIKKLLGEGDGIESSQAGESLPIVPNYLRNPEFFYAEKDNSRNEDSRFRQQGTTISNTWNHESSTDANASGNSNCCAENSEKEIVIKLRVADSEEEDFIEVDLDKSSLTFQFLVSVCCQELGIEAKNVKKIRKLPNTIVRNDKDVKRLVPFQELEVKTSGNVINMFTLCTIFNNRIIFFCGEKHRKHQNSFSLSTKNCSILPAKHPCQPSNVLSNLCMELIPLDKTALLQYKLSRSLFRPQNSQLATPIRSPKRESHLVVEQFSSNSSGEEGFTIPHTVWVHVRTESEVHLFVCHG</sequence>
<feature type="repeat" description="ANK" evidence="1">
    <location>
        <begin position="40"/>
        <end position="72"/>
    </location>
</feature>
<dbReference type="InterPro" id="IPR039195">
    <property type="entry name" value="ANKRD40"/>
</dbReference>
<evidence type="ECO:0000256" key="1">
    <source>
        <dbReference type="PROSITE-ProRule" id="PRU00023"/>
    </source>
</evidence>
<feature type="non-terminal residue" evidence="2">
    <location>
        <position position="380"/>
    </location>
</feature>
<accession>A0AAU9Y4E7</accession>
<dbReference type="SMART" id="SM00248">
    <property type="entry name" value="ANK"/>
    <property type="match status" value="2"/>
</dbReference>
<keyword evidence="3" id="KW-1185">Reference proteome</keyword>
<gene>
    <name evidence="2" type="ORF">PMEA_00007096</name>
</gene>
<evidence type="ECO:0000313" key="2">
    <source>
        <dbReference type="EMBL" id="CAH3167467.1"/>
    </source>
</evidence>
<proteinExistence type="predicted"/>
<dbReference type="SUPFAM" id="SSF48403">
    <property type="entry name" value="Ankyrin repeat"/>
    <property type="match status" value="1"/>
</dbReference>
<dbReference type="Gene3D" id="1.25.40.20">
    <property type="entry name" value="Ankyrin repeat-containing domain"/>
    <property type="match status" value="1"/>
</dbReference>
<keyword evidence="1" id="KW-0040">ANK repeat</keyword>
<organism evidence="2 3">
    <name type="scientific">Pocillopora meandrina</name>
    <dbReference type="NCBI Taxonomy" id="46732"/>
    <lineage>
        <taxon>Eukaryota</taxon>
        <taxon>Metazoa</taxon>
        <taxon>Cnidaria</taxon>
        <taxon>Anthozoa</taxon>
        <taxon>Hexacorallia</taxon>
        <taxon>Scleractinia</taxon>
        <taxon>Astrocoeniina</taxon>
        <taxon>Pocilloporidae</taxon>
        <taxon>Pocillopora</taxon>
    </lineage>
</organism>
<dbReference type="EMBL" id="CALNXJ010000157">
    <property type="protein sequence ID" value="CAH3167467.1"/>
    <property type="molecule type" value="Genomic_DNA"/>
</dbReference>
<dbReference type="PANTHER" id="PTHR24192:SF3">
    <property type="entry name" value="ANKYRIN REPEAT DOMAIN 40"/>
    <property type="match status" value="1"/>
</dbReference>
<dbReference type="PROSITE" id="PS50297">
    <property type="entry name" value="ANK_REP_REGION"/>
    <property type="match status" value="1"/>
</dbReference>
<dbReference type="Proteomes" id="UP001159428">
    <property type="component" value="Unassembled WGS sequence"/>
</dbReference>
<comment type="caution">
    <text evidence="2">The sequence shown here is derived from an EMBL/GenBank/DDBJ whole genome shotgun (WGS) entry which is preliminary data.</text>
</comment>
<dbReference type="PANTHER" id="PTHR24192">
    <property type="entry name" value="ANKYRIN REPEAT DOMAIN 40"/>
    <property type="match status" value="1"/>
</dbReference>
<protein>
    <recommendedName>
        <fullName evidence="4">Ankyrin repeat domain-containing protein 40</fullName>
    </recommendedName>
</protein>
<dbReference type="InterPro" id="IPR036770">
    <property type="entry name" value="Ankyrin_rpt-contain_sf"/>
</dbReference>
<evidence type="ECO:0008006" key="4">
    <source>
        <dbReference type="Google" id="ProtNLM"/>
    </source>
</evidence>
<name>A0AAU9Y4E7_9CNID</name>